<proteinExistence type="predicted"/>
<protein>
    <submittedName>
        <fullName evidence="3">Uncharacterized protein</fullName>
    </submittedName>
</protein>
<comment type="caution">
    <text evidence="3">The sequence shown here is derived from an EMBL/GenBank/DDBJ whole genome shotgun (WGS) entry which is preliminary data.</text>
</comment>
<accession>A0A2I1E3W9</accession>
<dbReference type="Proteomes" id="UP000232722">
    <property type="component" value="Unassembled WGS sequence"/>
</dbReference>
<name>A0A2I1E3W9_9GLOM</name>
<evidence type="ECO:0000256" key="1">
    <source>
        <dbReference type="SAM" id="Coils"/>
    </source>
</evidence>
<dbReference type="Proteomes" id="UP000232688">
    <property type="component" value="Unassembled WGS sequence"/>
</dbReference>
<dbReference type="EMBL" id="LLXJ01000260">
    <property type="protein sequence ID" value="PKC12251.1"/>
    <property type="molecule type" value="Genomic_DNA"/>
</dbReference>
<evidence type="ECO:0000313" key="5">
    <source>
        <dbReference type="Proteomes" id="UP000232722"/>
    </source>
</evidence>
<reference evidence="2 5" key="1">
    <citation type="submission" date="2016-04" db="EMBL/GenBank/DDBJ databases">
        <title>Genome analyses suggest a sexual origin of heterokaryosis in a supposedly ancient asexual fungus.</title>
        <authorList>
            <person name="Ropars J."/>
            <person name="Sedzielewska K."/>
            <person name="Noel J."/>
            <person name="Charron P."/>
            <person name="Farinelli L."/>
            <person name="Marton T."/>
            <person name="Kruger M."/>
            <person name="Pelin A."/>
            <person name="Brachmann A."/>
            <person name="Corradi N."/>
        </authorList>
    </citation>
    <scope>NUCLEOTIDE SEQUENCE [LARGE SCALE GENOMIC DNA]</scope>
    <source>
        <strain evidence="2 5">A5</strain>
    </source>
</reference>
<feature type="coiled-coil region" evidence="1">
    <location>
        <begin position="3"/>
        <end position="44"/>
    </location>
</feature>
<dbReference type="VEuPathDB" id="FungiDB:RhiirA1_492772"/>
<dbReference type="EMBL" id="LLXH01000131">
    <property type="protein sequence ID" value="PKC72270.1"/>
    <property type="molecule type" value="Genomic_DNA"/>
</dbReference>
<dbReference type="VEuPathDB" id="FungiDB:RhiirFUN_019075"/>
<organism evidence="3 4">
    <name type="scientific">Rhizophagus irregularis</name>
    <dbReference type="NCBI Taxonomy" id="588596"/>
    <lineage>
        <taxon>Eukaryota</taxon>
        <taxon>Fungi</taxon>
        <taxon>Fungi incertae sedis</taxon>
        <taxon>Mucoromycota</taxon>
        <taxon>Glomeromycotina</taxon>
        <taxon>Glomeromycetes</taxon>
        <taxon>Glomerales</taxon>
        <taxon>Glomeraceae</taxon>
        <taxon>Rhizophagus</taxon>
    </lineage>
</organism>
<dbReference type="AlphaFoldDB" id="A0A2I1E3W9"/>
<gene>
    <name evidence="3" type="ORF">RhiirA1_492772</name>
    <name evidence="2" type="ORF">RhiirA5_464540</name>
</gene>
<reference evidence="3 4" key="3">
    <citation type="submission" date="2017-10" db="EMBL/GenBank/DDBJ databases">
        <title>Extensive intraspecific genome diversity in a model arbuscular mycorrhizal fungus.</title>
        <authorList>
            <person name="Chen E.C.H."/>
            <person name="Morin E."/>
            <person name="Baudet D."/>
            <person name="Noel J."/>
            <person name="Ndikumana S."/>
            <person name="Charron P."/>
            <person name="St-Onge C."/>
            <person name="Giorgi J."/>
            <person name="Grigoriev I.V."/>
            <person name="Roux C."/>
            <person name="Martin F.M."/>
            <person name="Corradi N."/>
        </authorList>
    </citation>
    <scope>NUCLEOTIDE SEQUENCE [LARGE SCALE GENOMIC DNA]</scope>
    <source>
        <strain evidence="3 4">A1</strain>
    </source>
</reference>
<evidence type="ECO:0000313" key="4">
    <source>
        <dbReference type="Proteomes" id="UP000232688"/>
    </source>
</evidence>
<keyword evidence="1" id="KW-0175">Coiled coil</keyword>
<dbReference type="OrthoDB" id="2375571at2759"/>
<feature type="coiled-coil region" evidence="1">
    <location>
        <begin position="120"/>
        <end position="154"/>
    </location>
</feature>
<evidence type="ECO:0000313" key="2">
    <source>
        <dbReference type="EMBL" id="PKC12251.1"/>
    </source>
</evidence>
<dbReference type="VEuPathDB" id="FungiDB:FUN_020110"/>
<sequence>MTYQKVKEKVNEIRKLKSELTKIEEELSEHNKVANENFEKLQRLRTEEDDKKYKSKIYDEAEKWDKKNSERENLKLEQEESIDSLIKYATRKRDYWNDVINLHSINRDFDKPLSKMPQKIKETINEIRKLKSELIKKEKELFEHDKKLQRLRRDDKKHMRKRNKKNSEYKNLKFDLEKLIEFLIICEMQKRDYWKYVILHAKNRNFDEPLSKIKNRTGEGVRLKNVGFVKKLRPSLTF</sequence>
<evidence type="ECO:0000313" key="3">
    <source>
        <dbReference type="EMBL" id="PKC72270.1"/>
    </source>
</evidence>
<reference evidence="3 4" key="4">
    <citation type="submission" date="2017-10" db="EMBL/GenBank/DDBJ databases">
        <title>Genome analyses suggest a sexual origin of heterokaryosis in a supposedly ancient asexual fungus.</title>
        <authorList>
            <person name="Corradi N."/>
            <person name="Sedzielewska K."/>
            <person name="Noel J."/>
            <person name="Charron P."/>
            <person name="Farinelli L."/>
            <person name="Marton T."/>
            <person name="Kruger M."/>
            <person name="Pelin A."/>
            <person name="Brachmann A."/>
            <person name="Corradi N."/>
        </authorList>
    </citation>
    <scope>NUCLEOTIDE SEQUENCE [LARGE SCALE GENOMIC DNA]</scope>
    <source>
        <strain evidence="3 4">A1</strain>
    </source>
</reference>
<reference evidence="2 5" key="2">
    <citation type="submission" date="2017-09" db="EMBL/GenBank/DDBJ databases">
        <title>Extensive intraspecific genome diversity in a model arbuscular mycorrhizal fungus.</title>
        <authorList>
            <person name="Chen E.C."/>
            <person name="Morin E."/>
            <person name="Beaudet D."/>
            <person name="Noel J."/>
            <person name="Ndikumana S."/>
            <person name="Charron P."/>
            <person name="St-Onge C."/>
            <person name="Giorgi J."/>
            <person name="Grigoriev I.V."/>
            <person name="Roux C."/>
            <person name="Martin F.M."/>
            <person name="Corradi N."/>
        </authorList>
    </citation>
    <scope>NUCLEOTIDE SEQUENCE [LARGE SCALE GENOMIC DNA]</scope>
    <source>
        <strain evidence="2 5">A5</strain>
    </source>
</reference>